<keyword evidence="3" id="KW-1185">Reference proteome</keyword>
<dbReference type="Pfam" id="PF00211">
    <property type="entry name" value="Guanylate_cyc"/>
    <property type="match status" value="1"/>
</dbReference>
<evidence type="ECO:0000313" key="2">
    <source>
        <dbReference type="EMBL" id="PXW55757.1"/>
    </source>
</evidence>
<sequence length="444" mass="47821">MNARMTEDTSLSDADSSGIEPVMADVVSPANPAAIFVEPAASDAAATVASIQESLKGLSLDGLRSMIAIRDWLLTEAREKKDQTSLLTTLADQLNAAGVPIDRASMTTETLHSEHAAVTSVWLKGGDSQQRAFPYSGNADGTYERSPFYHVHQTRQPLFLDLRETPDDRFGIVPELKADGYVGYSCFPVFFANGDENGISFATKAPEGFSKPHRTFLEGIVPALAAAMEIRAGYATLDQILRVYIGDEPHQRVLSGDVRRGQVSRIRSAILFADMRSYTRLTSNMHPEDVVSLLNIYFDCLVPPIEAEGGEVLKYLGDGLLAIFRDRGDDTGSAAQSALTAALDALARIDAANASGIAGVPLKAGIALHHGEAAYGNVGSGQRLDFTVVGRDVNLTSRMAGLNKTLGEPLLLSRPFVEHLWADPRSLGFFELDGLDGTFEIYSP</sequence>
<dbReference type="SUPFAM" id="SSF55073">
    <property type="entry name" value="Nucleotide cyclase"/>
    <property type="match status" value="1"/>
</dbReference>
<dbReference type="InterPro" id="IPR050697">
    <property type="entry name" value="Adenylyl/Guanylyl_Cyclase_3/4"/>
</dbReference>
<dbReference type="Gene3D" id="3.30.70.1230">
    <property type="entry name" value="Nucleotide cyclase"/>
    <property type="match status" value="1"/>
</dbReference>
<evidence type="ECO:0000259" key="1">
    <source>
        <dbReference type="PROSITE" id="PS50125"/>
    </source>
</evidence>
<dbReference type="PANTHER" id="PTHR43081:SF11">
    <property type="entry name" value="BLR2264 PROTEIN"/>
    <property type="match status" value="1"/>
</dbReference>
<comment type="caution">
    <text evidence="2">The sequence shown here is derived from an EMBL/GenBank/DDBJ whole genome shotgun (WGS) entry which is preliminary data.</text>
</comment>
<dbReference type="SMART" id="SM00044">
    <property type="entry name" value="CYCc"/>
    <property type="match status" value="1"/>
</dbReference>
<gene>
    <name evidence="2" type="ORF">C7450_109165</name>
</gene>
<dbReference type="PANTHER" id="PTHR43081">
    <property type="entry name" value="ADENYLATE CYCLASE, TERMINAL-DIFFERENTIATION SPECIFIC-RELATED"/>
    <property type="match status" value="1"/>
</dbReference>
<dbReference type="GO" id="GO:0004016">
    <property type="term" value="F:adenylate cyclase activity"/>
    <property type="evidence" value="ECO:0007669"/>
    <property type="project" value="UniProtKB-ARBA"/>
</dbReference>
<name>A0A2V3U0Y5_9HYPH</name>
<dbReference type="GO" id="GO:0035556">
    <property type="term" value="P:intracellular signal transduction"/>
    <property type="evidence" value="ECO:0007669"/>
    <property type="project" value="InterPro"/>
</dbReference>
<dbReference type="InterPro" id="IPR029787">
    <property type="entry name" value="Nucleotide_cyclase"/>
</dbReference>
<evidence type="ECO:0000313" key="3">
    <source>
        <dbReference type="Proteomes" id="UP000248021"/>
    </source>
</evidence>
<dbReference type="PROSITE" id="PS50125">
    <property type="entry name" value="GUANYLATE_CYCLASE_2"/>
    <property type="match status" value="1"/>
</dbReference>
<feature type="domain" description="Guanylate cyclase" evidence="1">
    <location>
        <begin position="269"/>
        <end position="400"/>
    </location>
</feature>
<dbReference type="CDD" id="cd07302">
    <property type="entry name" value="CHD"/>
    <property type="match status" value="1"/>
</dbReference>
<dbReference type="OrthoDB" id="4565346at2"/>
<proteinExistence type="predicted"/>
<dbReference type="AlphaFoldDB" id="A0A2V3U0Y5"/>
<accession>A0A2V3U0Y5</accession>
<protein>
    <submittedName>
        <fullName evidence="2">Adenylate cyclase</fullName>
    </submittedName>
</protein>
<reference evidence="2 3" key="1">
    <citation type="submission" date="2018-05" db="EMBL/GenBank/DDBJ databases">
        <title>Genomic Encyclopedia of Type Strains, Phase IV (KMG-IV): sequencing the most valuable type-strain genomes for metagenomic binning, comparative biology and taxonomic classification.</title>
        <authorList>
            <person name="Goeker M."/>
        </authorList>
    </citation>
    <scope>NUCLEOTIDE SEQUENCE [LARGE SCALE GENOMIC DNA]</scope>
    <source>
        <strain evidence="2 3">DSM 6462</strain>
    </source>
</reference>
<dbReference type="Proteomes" id="UP000248021">
    <property type="component" value="Unassembled WGS sequence"/>
</dbReference>
<dbReference type="EMBL" id="QJJK01000009">
    <property type="protein sequence ID" value="PXW55757.1"/>
    <property type="molecule type" value="Genomic_DNA"/>
</dbReference>
<dbReference type="GO" id="GO:0006171">
    <property type="term" value="P:cAMP biosynthetic process"/>
    <property type="evidence" value="ECO:0007669"/>
    <property type="project" value="TreeGrafter"/>
</dbReference>
<dbReference type="InterPro" id="IPR001054">
    <property type="entry name" value="A/G_cyclase"/>
</dbReference>
<organism evidence="2 3">
    <name type="scientific">Chelatococcus asaccharovorans</name>
    <dbReference type="NCBI Taxonomy" id="28210"/>
    <lineage>
        <taxon>Bacteria</taxon>
        <taxon>Pseudomonadati</taxon>
        <taxon>Pseudomonadota</taxon>
        <taxon>Alphaproteobacteria</taxon>
        <taxon>Hyphomicrobiales</taxon>
        <taxon>Chelatococcaceae</taxon>
        <taxon>Chelatococcus</taxon>
    </lineage>
</organism>